<reference evidence="3 4" key="1">
    <citation type="submission" date="2016-01" db="EMBL/GenBank/DDBJ databases">
        <authorList>
            <person name="Manzoor S."/>
        </authorList>
    </citation>
    <scope>NUCLEOTIDE SEQUENCE [LARGE SCALE GENOMIC DNA]</scope>
    <source>
        <strain evidence="3">Methanoculleus sp MAB1</strain>
    </source>
</reference>
<proteinExistence type="predicted"/>
<dbReference type="PIRSF" id="PIRSF006578">
    <property type="entry name" value="FwdE"/>
    <property type="match status" value="1"/>
</dbReference>
<dbReference type="EMBL" id="LT158599">
    <property type="protein sequence ID" value="CVK34584.1"/>
    <property type="molecule type" value="Genomic_DNA"/>
</dbReference>
<evidence type="ECO:0000259" key="1">
    <source>
        <dbReference type="Pfam" id="PF01258"/>
    </source>
</evidence>
<organism evidence="3 4">
    <name type="scientific">Methanoculleus bourgensis</name>
    <dbReference type="NCBI Taxonomy" id="83986"/>
    <lineage>
        <taxon>Archaea</taxon>
        <taxon>Methanobacteriati</taxon>
        <taxon>Methanobacteriota</taxon>
        <taxon>Stenosarchaea group</taxon>
        <taxon>Methanomicrobia</taxon>
        <taxon>Methanomicrobiales</taxon>
        <taxon>Methanomicrobiaceae</taxon>
        <taxon>Methanoculleus</taxon>
    </lineage>
</organism>
<sequence>MCSTAQKDSRPADRHDRFAEVVRFHGHTCPGLALGYRAAETALERLRSGRAEDEELVTIAETDACGVDAIQVLTGCTVGKGNLLFKDYGKHAFTFISRRTGDAVRIIGNPSFDTDTLDPGLASLRTRVMQGQVPDEEWAEYRKRTDRLVEAILDLPAETLFSIQDLNVEIPERARIFRSVPCEKCGELTAESRVRVEDGKFVCRACSKEYSRRW</sequence>
<dbReference type="InterPro" id="IPR000962">
    <property type="entry name" value="Znf_DskA_TraR"/>
</dbReference>
<evidence type="ECO:0000259" key="2">
    <source>
        <dbReference type="Pfam" id="PF02663"/>
    </source>
</evidence>
<dbReference type="SUPFAM" id="SSF143555">
    <property type="entry name" value="FwdE-like"/>
    <property type="match status" value="1"/>
</dbReference>
<protein>
    <submittedName>
        <fullName evidence="3">Formylmethanofuran dehydrogenase subunit E</fullName>
        <ecNumber evidence="3">1.2.99.5</ecNumber>
    </submittedName>
</protein>
<keyword evidence="3" id="KW-0560">Oxidoreductase</keyword>
<dbReference type="Pfam" id="PF02663">
    <property type="entry name" value="FmdE"/>
    <property type="match status" value="1"/>
</dbReference>
<name>A0A0X8XYV1_9EURY</name>
<dbReference type="PANTHER" id="PTHR39418">
    <property type="entry name" value="DEHYDROGENASE-RELATED"/>
    <property type="match status" value="1"/>
</dbReference>
<dbReference type="Pfam" id="PF01258">
    <property type="entry name" value="zf-dskA_traR"/>
    <property type="match status" value="1"/>
</dbReference>
<dbReference type="GO" id="GO:0008270">
    <property type="term" value="F:zinc ion binding"/>
    <property type="evidence" value="ECO:0007669"/>
    <property type="project" value="InterPro"/>
</dbReference>
<evidence type="ECO:0000313" key="3">
    <source>
        <dbReference type="EMBL" id="CVK34584.1"/>
    </source>
</evidence>
<dbReference type="GO" id="GO:0016491">
    <property type="term" value="F:oxidoreductase activity"/>
    <property type="evidence" value="ECO:0007669"/>
    <property type="project" value="UniProtKB-KW"/>
</dbReference>
<accession>A0A0X8XYV1</accession>
<dbReference type="Gene3D" id="3.30.1330.130">
    <property type="match status" value="1"/>
</dbReference>
<feature type="domain" description="Zinc finger DksA/TraR C4-type" evidence="1">
    <location>
        <begin position="175"/>
        <end position="210"/>
    </location>
</feature>
<dbReference type="PANTHER" id="PTHR39418:SF1">
    <property type="entry name" value="DEHYDROGENASE"/>
    <property type="match status" value="1"/>
</dbReference>
<dbReference type="Proteomes" id="UP000069850">
    <property type="component" value="Chromosome 1"/>
</dbReference>
<dbReference type="InterPro" id="IPR053194">
    <property type="entry name" value="tRNA_methyltr_O"/>
</dbReference>
<evidence type="ECO:0000313" key="4">
    <source>
        <dbReference type="Proteomes" id="UP000069850"/>
    </source>
</evidence>
<dbReference type="EC" id="1.2.99.5" evidence="3"/>
<gene>
    <name evidence="3" type="primary">fwdE</name>
    <name evidence="3" type="ORF">MMAB1_3371</name>
</gene>
<dbReference type="KEGG" id="mema:MMAB1_3371"/>
<dbReference type="InterPro" id="IPR003814">
    <property type="entry name" value="FmdEsu_dom"/>
</dbReference>
<dbReference type="InterPro" id="IPR026328">
    <property type="entry name" value="FmdE"/>
</dbReference>
<feature type="domain" description="Formylmethanofuran dehydrogenase subunit E" evidence="2">
    <location>
        <begin position="24"/>
        <end position="162"/>
    </location>
</feature>
<dbReference type="OrthoDB" id="31120at2157"/>
<dbReference type="AlphaFoldDB" id="A0A0X8XYV1"/>